<evidence type="ECO:0000256" key="2">
    <source>
        <dbReference type="ARBA" id="ARBA00023002"/>
    </source>
</evidence>
<reference evidence="4 5" key="1">
    <citation type="journal article" date="2016" name="Syst. Appl. Microbiol.">
        <title>Pararhizobium polonicum sp. nov. isolated from tumors on stone fruit rootstocks.</title>
        <authorList>
            <person name="Pulawska J."/>
            <person name="Kuzmanovic N."/>
            <person name="Willems A."/>
            <person name="Pothier J.F."/>
        </authorList>
    </citation>
    <scope>NUCLEOTIDE SEQUENCE [LARGE SCALE GENOMIC DNA]</scope>
    <source>
        <strain evidence="4 5">F5.1</strain>
    </source>
</reference>
<keyword evidence="2" id="KW-0560">Oxidoreductase</keyword>
<evidence type="ECO:0000256" key="1">
    <source>
        <dbReference type="ARBA" id="ARBA00006484"/>
    </source>
</evidence>
<comment type="caution">
    <text evidence="4">The sequence shown here is derived from an EMBL/GenBank/DDBJ whole genome shotgun (WGS) entry which is preliminary data.</text>
</comment>
<accession>A0A1C7P184</accession>
<dbReference type="InterPro" id="IPR057326">
    <property type="entry name" value="KR_dom"/>
</dbReference>
<sequence>MKKANTYAIIGGTSGMGFGLAQRLVERGDHVLVGGRSVTRLEQAAKQLGPAAVVRPVDMEDRASLAAFFDGFSDLAGLFTPGASYRTASFREADSETAESPFRGKFWAQYWAVHAALPHLAEDAAVLLMSGAASVRPIGNAAYAACNAAIEGLARALAVELRPIRVNCLSPGTIDSELWRNRPVSVREPVFEGWRSLALTGRVGSVDDAVSAALFLLDNGNMTGSTLYNDGGYSMR</sequence>
<evidence type="ECO:0000259" key="3">
    <source>
        <dbReference type="SMART" id="SM00822"/>
    </source>
</evidence>
<dbReference type="PANTHER" id="PTHR43477">
    <property type="entry name" value="DIHYDROANTICAPSIN 7-DEHYDROGENASE"/>
    <property type="match status" value="1"/>
</dbReference>
<dbReference type="InterPro" id="IPR051122">
    <property type="entry name" value="SDR_DHRS6-like"/>
</dbReference>
<comment type="similarity">
    <text evidence="1">Belongs to the short-chain dehydrogenases/reductases (SDR) family.</text>
</comment>
<feature type="domain" description="Ketoreductase" evidence="3">
    <location>
        <begin position="5"/>
        <end position="177"/>
    </location>
</feature>
<dbReference type="InterPro" id="IPR036291">
    <property type="entry name" value="NAD(P)-bd_dom_sf"/>
</dbReference>
<proteinExistence type="inferred from homology"/>
<evidence type="ECO:0000313" key="4">
    <source>
        <dbReference type="EMBL" id="OBZ94978.1"/>
    </source>
</evidence>
<dbReference type="Gene3D" id="3.40.50.720">
    <property type="entry name" value="NAD(P)-binding Rossmann-like Domain"/>
    <property type="match status" value="1"/>
</dbReference>
<dbReference type="OrthoDB" id="9806974at2"/>
<dbReference type="GO" id="GO:0016491">
    <property type="term" value="F:oxidoreductase activity"/>
    <property type="evidence" value="ECO:0007669"/>
    <property type="project" value="UniProtKB-KW"/>
</dbReference>
<dbReference type="SUPFAM" id="SSF51735">
    <property type="entry name" value="NAD(P)-binding Rossmann-fold domains"/>
    <property type="match status" value="1"/>
</dbReference>
<dbReference type="Proteomes" id="UP000093111">
    <property type="component" value="Unassembled WGS sequence"/>
</dbReference>
<dbReference type="PANTHER" id="PTHR43477:SF1">
    <property type="entry name" value="DIHYDROANTICAPSIN 7-DEHYDROGENASE"/>
    <property type="match status" value="1"/>
</dbReference>
<dbReference type="PRINTS" id="PR00081">
    <property type="entry name" value="GDHRDH"/>
</dbReference>
<keyword evidence="5" id="KW-1185">Reference proteome</keyword>
<dbReference type="InterPro" id="IPR002347">
    <property type="entry name" value="SDR_fam"/>
</dbReference>
<dbReference type="SMART" id="SM00822">
    <property type="entry name" value="PKS_KR"/>
    <property type="match status" value="1"/>
</dbReference>
<dbReference type="CDD" id="cd05233">
    <property type="entry name" value="SDR_c"/>
    <property type="match status" value="1"/>
</dbReference>
<dbReference type="RefSeq" id="WP_068954802.1">
    <property type="nucleotide sequence ID" value="NZ_LGLV01000008.1"/>
</dbReference>
<dbReference type="STRING" id="1612624.ADU59_14400"/>
<evidence type="ECO:0000313" key="5">
    <source>
        <dbReference type="Proteomes" id="UP000093111"/>
    </source>
</evidence>
<dbReference type="EMBL" id="LGLV01000008">
    <property type="protein sequence ID" value="OBZ94978.1"/>
    <property type="molecule type" value="Genomic_DNA"/>
</dbReference>
<gene>
    <name evidence="4" type="ORF">ADU59_14400</name>
</gene>
<organism evidence="4 5">
    <name type="scientific">Pararhizobium polonicum</name>
    <dbReference type="NCBI Taxonomy" id="1612624"/>
    <lineage>
        <taxon>Bacteria</taxon>
        <taxon>Pseudomonadati</taxon>
        <taxon>Pseudomonadota</taxon>
        <taxon>Alphaproteobacteria</taxon>
        <taxon>Hyphomicrobiales</taxon>
        <taxon>Rhizobiaceae</taxon>
        <taxon>Rhizobium/Agrobacterium group</taxon>
        <taxon>Pararhizobium</taxon>
    </lineage>
</organism>
<protein>
    <submittedName>
        <fullName evidence="4">Short-chain dehydrogenase</fullName>
    </submittedName>
</protein>
<dbReference type="PATRIC" id="fig|1612624.7.peg.4790"/>
<dbReference type="AlphaFoldDB" id="A0A1C7P184"/>
<dbReference type="Pfam" id="PF13561">
    <property type="entry name" value="adh_short_C2"/>
    <property type="match status" value="1"/>
</dbReference>
<name>A0A1C7P184_9HYPH</name>